<dbReference type="InterPro" id="IPR011063">
    <property type="entry name" value="TilS/TtcA_N"/>
</dbReference>
<dbReference type="GO" id="GO:0006400">
    <property type="term" value="P:tRNA modification"/>
    <property type="evidence" value="ECO:0007669"/>
    <property type="project" value="UniProtKB-UniRule"/>
</dbReference>
<comment type="catalytic activity">
    <reaction evidence="7 8">
        <text>cytidine(34) in tRNA(Ile2) + L-lysine + ATP = lysidine(34) in tRNA(Ile2) + AMP + diphosphate + H(+)</text>
        <dbReference type="Rhea" id="RHEA:43744"/>
        <dbReference type="Rhea" id="RHEA-COMP:10625"/>
        <dbReference type="Rhea" id="RHEA-COMP:10670"/>
        <dbReference type="ChEBI" id="CHEBI:15378"/>
        <dbReference type="ChEBI" id="CHEBI:30616"/>
        <dbReference type="ChEBI" id="CHEBI:32551"/>
        <dbReference type="ChEBI" id="CHEBI:33019"/>
        <dbReference type="ChEBI" id="CHEBI:82748"/>
        <dbReference type="ChEBI" id="CHEBI:83665"/>
        <dbReference type="ChEBI" id="CHEBI:456215"/>
        <dbReference type="EC" id="6.3.4.19"/>
    </reaction>
</comment>
<dbReference type="PANTHER" id="PTHR43033">
    <property type="entry name" value="TRNA(ILE)-LYSIDINE SYNTHASE-RELATED"/>
    <property type="match status" value="1"/>
</dbReference>
<dbReference type="SUPFAM" id="SSF82829">
    <property type="entry name" value="MesJ substrate recognition domain-like"/>
    <property type="match status" value="1"/>
</dbReference>
<dbReference type="SUPFAM" id="SSF52402">
    <property type="entry name" value="Adenine nucleotide alpha hydrolases-like"/>
    <property type="match status" value="1"/>
</dbReference>
<dbReference type="RefSeq" id="WP_194451677.1">
    <property type="nucleotide sequence ID" value="NZ_CP063849.1"/>
</dbReference>
<dbReference type="CDD" id="cd01992">
    <property type="entry name" value="TilS_N"/>
    <property type="match status" value="1"/>
</dbReference>
<evidence type="ECO:0000256" key="1">
    <source>
        <dbReference type="ARBA" id="ARBA00004496"/>
    </source>
</evidence>
<evidence type="ECO:0000259" key="9">
    <source>
        <dbReference type="SMART" id="SM00977"/>
    </source>
</evidence>
<dbReference type="InterPro" id="IPR014729">
    <property type="entry name" value="Rossmann-like_a/b/a_fold"/>
</dbReference>
<name>A0A7S7NVM2_PALFE</name>
<dbReference type="SUPFAM" id="SSF56037">
    <property type="entry name" value="PheT/TilS domain"/>
    <property type="match status" value="1"/>
</dbReference>
<keyword evidence="3 8" id="KW-0436">Ligase</keyword>
<evidence type="ECO:0000256" key="4">
    <source>
        <dbReference type="ARBA" id="ARBA00022694"/>
    </source>
</evidence>
<evidence type="ECO:0000256" key="2">
    <source>
        <dbReference type="ARBA" id="ARBA00022490"/>
    </source>
</evidence>
<evidence type="ECO:0000256" key="3">
    <source>
        <dbReference type="ARBA" id="ARBA00022598"/>
    </source>
</evidence>
<feature type="binding site" evidence="8">
    <location>
        <begin position="27"/>
        <end position="32"/>
    </location>
    <ligand>
        <name>ATP</name>
        <dbReference type="ChEBI" id="CHEBI:30616"/>
    </ligand>
</feature>
<dbReference type="NCBIfam" id="TIGR02433">
    <property type="entry name" value="lysidine_TilS_C"/>
    <property type="match status" value="1"/>
</dbReference>
<dbReference type="Pfam" id="PF09179">
    <property type="entry name" value="TilS"/>
    <property type="match status" value="1"/>
</dbReference>
<protein>
    <recommendedName>
        <fullName evidence="8">tRNA(Ile)-lysidine synthase</fullName>
        <ecNumber evidence="8">6.3.4.19</ecNumber>
    </recommendedName>
    <alternativeName>
        <fullName evidence="8">tRNA(Ile)-2-lysyl-cytidine synthase</fullName>
    </alternativeName>
    <alternativeName>
        <fullName evidence="8">tRNA(Ile)-lysidine synthetase</fullName>
    </alternativeName>
</protein>
<accession>A0A7S7NVM2</accession>
<dbReference type="Proteomes" id="UP000593892">
    <property type="component" value="Chromosome"/>
</dbReference>
<reference evidence="10 11" key="1">
    <citation type="submission" date="2020-10" db="EMBL/GenBank/DDBJ databases">
        <title>Complete genome sequence of Paludibaculum fermentans P105T, a facultatively anaerobic acidobacterium capable of dissimilatory Fe(III) reduction.</title>
        <authorList>
            <person name="Dedysh S.N."/>
            <person name="Beletsky A.V."/>
            <person name="Kulichevskaya I.S."/>
            <person name="Mardanov A.V."/>
            <person name="Ravin N.V."/>
        </authorList>
    </citation>
    <scope>NUCLEOTIDE SEQUENCE [LARGE SCALE GENOMIC DNA]</scope>
    <source>
        <strain evidence="10 11">P105</strain>
    </source>
</reference>
<dbReference type="Gene3D" id="3.40.50.620">
    <property type="entry name" value="HUPs"/>
    <property type="match status" value="1"/>
</dbReference>
<dbReference type="AlphaFoldDB" id="A0A7S7NVM2"/>
<evidence type="ECO:0000256" key="7">
    <source>
        <dbReference type="ARBA" id="ARBA00048539"/>
    </source>
</evidence>
<dbReference type="GO" id="GO:0005737">
    <property type="term" value="C:cytoplasm"/>
    <property type="evidence" value="ECO:0007669"/>
    <property type="project" value="UniProtKB-SubCell"/>
</dbReference>
<dbReference type="EMBL" id="CP063849">
    <property type="protein sequence ID" value="QOY90014.1"/>
    <property type="molecule type" value="Genomic_DNA"/>
</dbReference>
<keyword evidence="5 8" id="KW-0547">Nucleotide-binding</keyword>
<dbReference type="GO" id="GO:0032267">
    <property type="term" value="F:tRNA(Ile)-lysidine synthase activity"/>
    <property type="evidence" value="ECO:0007669"/>
    <property type="project" value="UniProtKB-EC"/>
</dbReference>
<keyword evidence="11" id="KW-1185">Reference proteome</keyword>
<evidence type="ECO:0000256" key="8">
    <source>
        <dbReference type="HAMAP-Rule" id="MF_01161"/>
    </source>
</evidence>
<evidence type="ECO:0000256" key="6">
    <source>
        <dbReference type="ARBA" id="ARBA00022840"/>
    </source>
</evidence>
<comment type="subcellular location">
    <subcellularLocation>
        <location evidence="1 8">Cytoplasm</location>
    </subcellularLocation>
</comment>
<dbReference type="GO" id="GO:0005524">
    <property type="term" value="F:ATP binding"/>
    <property type="evidence" value="ECO:0007669"/>
    <property type="project" value="UniProtKB-UniRule"/>
</dbReference>
<comment type="domain">
    <text evidence="8">The N-terminal region contains the highly conserved SGGXDS motif, predicted to be a P-loop motif involved in ATP binding.</text>
</comment>
<keyword evidence="4 8" id="KW-0819">tRNA processing</keyword>
<dbReference type="InterPro" id="IPR012094">
    <property type="entry name" value="tRNA_Ile_lys_synt"/>
</dbReference>
<dbReference type="InterPro" id="IPR012795">
    <property type="entry name" value="tRNA_Ile_lys_synt_N"/>
</dbReference>
<dbReference type="Pfam" id="PF11734">
    <property type="entry name" value="TilS_C"/>
    <property type="match status" value="1"/>
</dbReference>
<dbReference type="KEGG" id="pfer:IRI77_08685"/>
<sequence length="462" mass="51348">MLLQRVARTIGKYQMLRQGDVAGVAVSGGADSVCLAGVLRALAGQLGFRLHILHLNHGLRGAESDGDAAFVASLAEEWGLPWTIQRAELDTTHGNLEQEARRARQRFFAEATRTLGLSRVATGHTLSDQAETVLFRLVRGSGPGGLAGILPVTAEGLIRPLLEVERAEVRQWLGSQGLWWREDSSNLDLRFRRNVLRQRILPDLEEHVRAGSGRALARLASIAASEEDYWRESVEDAFRRSITGENPYIFNTIELRRLHPALIRRVLRLGLERTAGSLRRFTQEHVERLLRLVLQADGEGQAVLPGVTARRSFEWLRLAPPELERAADWAIGLPEPGRASAGPVTLEVVEDATVCPPPADGAECLYNVGRDWLDFDRLSFPLILRNLHAGDTYQPVGRDRPVKLKHLMQSERVPSWNRPDWPMIVSKGRIVWARRFGAAAWAAAGPGTRRVLRVGEVEGIRG</sequence>
<evidence type="ECO:0000313" key="11">
    <source>
        <dbReference type="Proteomes" id="UP000593892"/>
    </source>
</evidence>
<evidence type="ECO:0000256" key="5">
    <source>
        <dbReference type="ARBA" id="ARBA00022741"/>
    </source>
</evidence>
<keyword evidence="6 8" id="KW-0067">ATP-binding</keyword>
<dbReference type="PANTHER" id="PTHR43033:SF1">
    <property type="entry name" value="TRNA(ILE)-LYSIDINE SYNTHASE-RELATED"/>
    <property type="match status" value="1"/>
</dbReference>
<dbReference type="HAMAP" id="MF_01161">
    <property type="entry name" value="tRNA_Ile_lys_synt"/>
    <property type="match status" value="1"/>
</dbReference>
<feature type="domain" description="Lysidine-tRNA(Ile) synthetase C-terminal" evidence="9">
    <location>
        <begin position="382"/>
        <end position="454"/>
    </location>
</feature>
<proteinExistence type="inferred from homology"/>
<dbReference type="InterPro" id="IPR012796">
    <property type="entry name" value="Lysidine-tRNA-synth_C"/>
</dbReference>
<dbReference type="Pfam" id="PF01171">
    <property type="entry name" value="ATP_bind_3"/>
    <property type="match status" value="1"/>
</dbReference>
<comment type="similarity">
    <text evidence="8">Belongs to the tRNA(Ile)-lysidine synthase family.</text>
</comment>
<dbReference type="NCBIfam" id="TIGR02432">
    <property type="entry name" value="lysidine_TilS_N"/>
    <property type="match status" value="1"/>
</dbReference>
<dbReference type="SMART" id="SM00977">
    <property type="entry name" value="TilS_C"/>
    <property type="match status" value="1"/>
</dbReference>
<gene>
    <name evidence="8 10" type="primary">tilS</name>
    <name evidence="10" type="ORF">IRI77_08685</name>
</gene>
<dbReference type="EC" id="6.3.4.19" evidence="8"/>
<dbReference type="InterPro" id="IPR015262">
    <property type="entry name" value="tRNA_Ile_lys_synt_subst-bd"/>
</dbReference>
<evidence type="ECO:0000313" key="10">
    <source>
        <dbReference type="EMBL" id="QOY90014.1"/>
    </source>
</evidence>
<comment type="function">
    <text evidence="8">Ligates lysine onto the cytidine present at position 34 of the AUA codon-specific tRNA(Ile) that contains the anticodon CAU, in an ATP-dependent manner. Cytidine is converted to lysidine, thus changing the amino acid specificity of the tRNA from methionine to isoleucine.</text>
</comment>
<organism evidence="10 11">
    <name type="scientific">Paludibaculum fermentans</name>
    <dbReference type="NCBI Taxonomy" id="1473598"/>
    <lineage>
        <taxon>Bacteria</taxon>
        <taxon>Pseudomonadati</taxon>
        <taxon>Acidobacteriota</taxon>
        <taxon>Terriglobia</taxon>
        <taxon>Bryobacterales</taxon>
        <taxon>Bryobacteraceae</taxon>
        <taxon>Paludibaculum</taxon>
    </lineage>
</organism>
<keyword evidence="2 8" id="KW-0963">Cytoplasm</keyword>
<dbReference type="Gene3D" id="1.20.59.20">
    <property type="match status" value="1"/>
</dbReference>